<reference evidence="2" key="1">
    <citation type="submission" date="2023-10" db="EMBL/GenBank/DDBJ databases">
        <title>Genome assembly of Pristionchus species.</title>
        <authorList>
            <person name="Yoshida K."/>
            <person name="Sommer R.J."/>
        </authorList>
    </citation>
    <scope>NUCLEOTIDE SEQUENCE</scope>
    <source>
        <strain evidence="2">RS0144</strain>
    </source>
</reference>
<dbReference type="EMBL" id="BTSX01000002">
    <property type="protein sequence ID" value="GMS83553.1"/>
    <property type="molecule type" value="Genomic_DNA"/>
</dbReference>
<evidence type="ECO:0000256" key="1">
    <source>
        <dbReference type="SAM" id="MobiDB-lite"/>
    </source>
</evidence>
<dbReference type="Proteomes" id="UP001432027">
    <property type="component" value="Unassembled WGS sequence"/>
</dbReference>
<evidence type="ECO:0000313" key="2">
    <source>
        <dbReference type="EMBL" id="GMS83553.1"/>
    </source>
</evidence>
<evidence type="ECO:0000313" key="3">
    <source>
        <dbReference type="Proteomes" id="UP001432027"/>
    </source>
</evidence>
<protein>
    <submittedName>
        <fullName evidence="2">Uncharacterized protein</fullName>
    </submittedName>
</protein>
<keyword evidence="3" id="KW-1185">Reference proteome</keyword>
<dbReference type="AlphaFoldDB" id="A0AAV5SKE8"/>
<name>A0AAV5SKE8_9BILA</name>
<proteinExistence type="predicted"/>
<accession>A0AAV5SKE8</accession>
<gene>
    <name evidence="2" type="ORF">PENTCL1PPCAC_5728</name>
</gene>
<sequence>MGRRERPRRPSTINDEFNKIAERIQNKEWRIPAEELHRRVIAELKAEKISGCPKKHHETKSSRAKSTGRTLMEEC</sequence>
<feature type="non-terminal residue" evidence="2">
    <location>
        <position position="75"/>
    </location>
</feature>
<feature type="region of interest" description="Disordered" evidence="1">
    <location>
        <begin position="51"/>
        <end position="75"/>
    </location>
</feature>
<organism evidence="2 3">
    <name type="scientific">Pristionchus entomophagus</name>
    <dbReference type="NCBI Taxonomy" id="358040"/>
    <lineage>
        <taxon>Eukaryota</taxon>
        <taxon>Metazoa</taxon>
        <taxon>Ecdysozoa</taxon>
        <taxon>Nematoda</taxon>
        <taxon>Chromadorea</taxon>
        <taxon>Rhabditida</taxon>
        <taxon>Rhabditina</taxon>
        <taxon>Diplogasteromorpha</taxon>
        <taxon>Diplogasteroidea</taxon>
        <taxon>Neodiplogasteridae</taxon>
        <taxon>Pristionchus</taxon>
    </lineage>
</organism>
<comment type="caution">
    <text evidence="2">The sequence shown here is derived from an EMBL/GenBank/DDBJ whole genome shotgun (WGS) entry which is preliminary data.</text>
</comment>